<feature type="signal peptide" evidence="1">
    <location>
        <begin position="1"/>
        <end position="25"/>
    </location>
</feature>
<proteinExistence type="predicted"/>
<dbReference type="EMBL" id="CAKKLH010000035">
    <property type="protein sequence ID" value="CAH0100376.1"/>
    <property type="molecule type" value="Genomic_DNA"/>
</dbReference>
<evidence type="ECO:0000256" key="1">
    <source>
        <dbReference type="SAM" id="SignalP"/>
    </source>
</evidence>
<gene>
    <name evidence="2" type="ORF">DGAL_LOCUS2606</name>
</gene>
<reference evidence="2" key="1">
    <citation type="submission" date="2021-11" db="EMBL/GenBank/DDBJ databases">
        <authorList>
            <person name="Schell T."/>
        </authorList>
    </citation>
    <scope>NUCLEOTIDE SEQUENCE</scope>
    <source>
        <strain evidence="2">M5</strain>
    </source>
</reference>
<dbReference type="Proteomes" id="UP000789390">
    <property type="component" value="Unassembled WGS sequence"/>
</dbReference>
<dbReference type="OrthoDB" id="6371819at2759"/>
<protein>
    <recommendedName>
        <fullName evidence="4">Prisilkin-39-like</fullName>
    </recommendedName>
</protein>
<comment type="caution">
    <text evidence="2">The sequence shown here is derived from an EMBL/GenBank/DDBJ whole genome shotgun (WGS) entry which is preliminary data.</text>
</comment>
<dbReference type="AlphaFoldDB" id="A0A8J2RCX3"/>
<sequence>MDPQHHRAITVTIILFAVCASFSMADDSQDRAFKAAADLSAAVVSNRRSYGAGPSSSYASSYANNQYQPVPVPVPTYRPITSYGYDQQPAQVVFPIKAPKAKGWTKNIFKSSNKGATSAYPSYVLPPLSYGSSYTNSQYGAGASPYYAKRYGDYYPNGYNNNGYSSGGSYGSSYAPATPYYGSSYNNVPPAAAPYVAPPYQSSSFIAGGIGGLFGPGRFPLQPPLVGSSLYGSPAYGSFYGLNYAGMGGNILGGGSYGGYQQSYTPTLFGAFDNYRGPINYGGFRPTLGPYGGKPFSDLLSVTDSYGRPLFPYPSIGDLYAKKSDS</sequence>
<name>A0A8J2RCX3_9CRUS</name>
<feature type="chain" id="PRO_5035281072" description="Prisilkin-39-like" evidence="1">
    <location>
        <begin position="26"/>
        <end position="326"/>
    </location>
</feature>
<evidence type="ECO:0000313" key="2">
    <source>
        <dbReference type="EMBL" id="CAH0100376.1"/>
    </source>
</evidence>
<keyword evidence="3" id="KW-1185">Reference proteome</keyword>
<evidence type="ECO:0008006" key="4">
    <source>
        <dbReference type="Google" id="ProtNLM"/>
    </source>
</evidence>
<evidence type="ECO:0000313" key="3">
    <source>
        <dbReference type="Proteomes" id="UP000789390"/>
    </source>
</evidence>
<keyword evidence="1" id="KW-0732">Signal</keyword>
<organism evidence="2 3">
    <name type="scientific">Daphnia galeata</name>
    <dbReference type="NCBI Taxonomy" id="27404"/>
    <lineage>
        <taxon>Eukaryota</taxon>
        <taxon>Metazoa</taxon>
        <taxon>Ecdysozoa</taxon>
        <taxon>Arthropoda</taxon>
        <taxon>Crustacea</taxon>
        <taxon>Branchiopoda</taxon>
        <taxon>Diplostraca</taxon>
        <taxon>Cladocera</taxon>
        <taxon>Anomopoda</taxon>
        <taxon>Daphniidae</taxon>
        <taxon>Daphnia</taxon>
    </lineage>
</organism>
<accession>A0A8J2RCX3</accession>